<evidence type="ECO:0000256" key="5">
    <source>
        <dbReference type="ARBA" id="ARBA00022793"/>
    </source>
</evidence>
<organism evidence="8 11">
    <name type="scientific">Myxococcus fulvus</name>
    <dbReference type="NCBI Taxonomy" id="33"/>
    <lineage>
        <taxon>Bacteria</taxon>
        <taxon>Pseudomonadati</taxon>
        <taxon>Myxococcota</taxon>
        <taxon>Myxococcia</taxon>
        <taxon>Myxococcales</taxon>
        <taxon>Cystobacterineae</taxon>
        <taxon>Myxococcaceae</taxon>
        <taxon>Myxococcus</taxon>
    </lineage>
</organism>
<feature type="domain" description="Oxo-4-hydroxy-4-carboxy-5-ureidoimidazoline decarboxylase" evidence="7">
    <location>
        <begin position="8"/>
        <end position="164"/>
    </location>
</feature>
<dbReference type="Gene3D" id="1.10.3330.10">
    <property type="entry name" value="Oxo-4-hydroxy-4-carboxy-5-ureidoimidazoline decarboxylase"/>
    <property type="match status" value="1"/>
</dbReference>
<dbReference type="InterPro" id="IPR036778">
    <property type="entry name" value="OHCU_decarboxylase_sf"/>
</dbReference>
<evidence type="ECO:0000256" key="4">
    <source>
        <dbReference type="ARBA" id="ARBA00022631"/>
    </source>
</evidence>
<dbReference type="RefSeq" id="WP_046715762.1">
    <property type="nucleotide sequence ID" value="NZ_BJXR01000014.1"/>
</dbReference>
<reference evidence="9 10" key="1">
    <citation type="submission" date="2016-10" db="EMBL/GenBank/DDBJ databases">
        <authorList>
            <person name="Varghese N."/>
            <person name="Submissions S."/>
        </authorList>
    </citation>
    <scope>NUCLEOTIDE SEQUENCE [LARGE SCALE GENOMIC DNA]</scope>
    <source>
        <strain evidence="9 10">DSM 16525</strain>
    </source>
</reference>
<dbReference type="NCBIfam" id="NF010372">
    <property type="entry name" value="PRK13798.1"/>
    <property type="match status" value="1"/>
</dbReference>
<dbReference type="PANTHER" id="PTHR43466:SF1">
    <property type="entry name" value="2-OXO-4-HYDROXY-4-CARBOXY-5-UREIDOIMIDAZOLINE DECARBOXYLASE-RELATED"/>
    <property type="match status" value="1"/>
</dbReference>
<dbReference type="Proteomes" id="UP000183760">
    <property type="component" value="Unassembled WGS sequence"/>
</dbReference>
<name>A0A511SWL3_MYXFU</name>
<accession>A0A511SWL3</accession>
<evidence type="ECO:0000313" key="8">
    <source>
        <dbReference type="EMBL" id="GEN06296.1"/>
    </source>
</evidence>
<dbReference type="EMBL" id="FOIB01000002">
    <property type="protein sequence ID" value="SET52961.1"/>
    <property type="molecule type" value="Genomic_DNA"/>
</dbReference>
<dbReference type="GO" id="GO:0006144">
    <property type="term" value="P:purine nucleobase metabolic process"/>
    <property type="evidence" value="ECO:0007669"/>
    <property type="project" value="UniProtKB-KW"/>
</dbReference>
<gene>
    <name evidence="8" type="ORF">MFU01_13330</name>
    <name evidence="9" type="ORF">SAMN05443572_102593</name>
</gene>
<dbReference type="InterPro" id="IPR017595">
    <property type="entry name" value="OHCU_decarboxylase-2"/>
</dbReference>
<dbReference type="PANTHER" id="PTHR43466">
    <property type="entry name" value="2-OXO-4-HYDROXY-4-CARBOXY-5-UREIDOIMIDAZOLINE DECARBOXYLASE-RELATED"/>
    <property type="match status" value="1"/>
</dbReference>
<protein>
    <recommendedName>
        <fullName evidence="3">2-oxo-4-hydroxy-4-carboxy-5-ureidoimidazoline decarboxylase</fullName>
        <ecNumber evidence="3">4.1.1.97</ecNumber>
    </recommendedName>
</protein>
<comment type="caution">
    <text evidence="8">The sequence shown here is derived from an EMBL/GenBank/DDBJ whole genome shotgun (WGS) entry which is preliminary data.</text>
</comment>
<evidence type="ECO:0000313" key="9">
    <source>
        <dbReference type="EMBL" id="SET52961.1"/>
    </source>
</evidence>
<dbReference type="EMBL" id="BJXR01000014">
    <property type="protein sequence ID" value="GEN06296.1"/>
    <property type="molecule type" value="Genomic_DNA"/>
</dbReference>
<proteinExistence type="predicted"/>
<evidence type="ECO:0000313" key="10">
    <source>
        <dbReference type="Proteomes" id="UP000183760"/>
    </source>
</evidence>
<evidence type="ECO:0000256" key="1">
    <source>
        <dbReference type="ARBA" id="ARBA00001163"/>
    </source>
</evidence>
<evidence type="ECO:0000259" key="7">
    <source>
        <dbReference type="Pfam" id="PF09349"/>
    </source>
</evidence>
<reference evidence="8 11" key="2">
    <citation type="submission" date="2019-07" db="EMBL/GenBank/DDBJ databases">
        <title>Whole genome shotgun sequence of Myxococcus fulvus NBRC 100333.</title>
        <authorList>
            <person name="Hosoyama A."/>
            <person name="Uohara A."/>
            <person name="Ohji S."/>
            <person name="Ichikawa N."/>
        </authorList>
    </citation>
    <scope>NUCLEOTIDE SEQUENCE [LARGE SCALE GENOMIC DNA]</scope>
    <source>
        <strain evidence="8 11">NBRC 100333</strain>
    </source>
</reference>
<evidence type="ECO:0000313" key="11">
    <source>
        <dbReference type="Proteomes" id="UP000321514"/>
    </source>
</evidence>
<dbReference type="SUPFAM" id="SSF158694">
    <property type="entry name" value="UraD-Like"/>
    <property type="match status" value="1"/>
</dbReference>
<dbReference type="EC" id="4.1.1.97" evidence="3"/>
<sequence length="169" mass="18613">MSALERLNTLSTDEARAELTRCCGASRWAEAMTKARPFRDAEHLFSEASQQWSRTGPEDWREAFTHHPRIGDVASLRAKFAATANWSSQEQGGVSSAGEEVLQGLADGNKAYEERFGFIFLVCATGKSAQEMLGLLRARLGNAPDEELRIAAGEQAKITRIRLEKLLAS</sequence>
<dbReference type="GO" id="GO:0051997">
    <property type="term" value="F:2-oxo-4-hydroxy-4-carboxy-5-ureidoimidazoline decarboxylase activity"/>
    <property type="evidence" value="ECO:0007669"/>
    <property type="project" value="UniProtKB-EC"/>
</dbReference>
<keyword evidence="6" id="KW-0456">Lyase</keyword>
<dbReference type="GO" id="GO:0019628">
    <property type="term" value="P:urate catabolic process"/>
    <property type="evidence" value="ECO:0007669"/>
    <property type="project" value="TreeGrafter"/>
</dbReference>
<dbReference type="STRING" id="1334629.MFUL124B02_34225"/>
<keyword evidence="10" id="KW-1185">Reference proteome</keyword>
<comment type="catalytic activity">
    <reaction evidence="1">
        <text>5-hydroxy-2-oxo-4-ureido-2,5-dihydro-1H-imidazole-5-carboxylate + H(+) = (S)-allantoin + CO2</text>
        <dbReference type="Rhea" id="RHEA:26301"/>
        <dbReference type="ChEBI" id="CHEBI:15378"/>
        <dbReference type="ChEBI" id="CHEBI:15678"/>
        <dbReference type="ChEBI" id="CHEBI:16526"/>
        <dbReference type="ChEBI" id="CHEBI:58639"/>
        <dbReference type="EC" id="4.1.1.97"/>
    </reaction>
</comment>
<dbReference type="NCBIfam" id="TIGR03180">
    <property type="entry name" value="UraD_2"/>
    <property type="match status" value="1"/>
</dbReference>
<evidence type="ECO:0000256" key="3">
    <source>
        <dbReference type="ARBA" id="ARBA00012257"/>
    </source>
</evidence>
<dbReference type="Proteomes" id="UP000321514">
    <property type="component" value="Unassembled WGS sequence"/>
</dbReference>
<evidence type="ECO:0000256" key="2">
    <source>
        <dbReference type="ARBA" id="ARBA00004754"/>
    </source>
</evidence>
<dbReference type="AlphaFoldDB" id="A0A511SWL3"/>
<dbReference type="OrthoDB" id="9787041at2"/>
<dbReference type="Pfam" id="PF09349">
    <property type="entry name" value="OHCU_decarbox"/>
    <property type="match status" value="1"/>
</dbReference>
<dbReference type="InterPro" id="IPR018020">
    <property type="entry name" value="OHCU_decarboxylase"/>
</dbReference>
<keyword evidence="4" id="KW-0659">Purine metabolism</keyword>
<keyword evidence="5" id="KW-0210">Decarboxylase</keyword>
<evidence type="ECO:0000256" key="6">
    <source>
        <dbReference type="ARBA" id="ARBA00023239"/>
    </source>
</evidence>
<comment type="pathway">
    <text evidence="2">Purine metabolism; urate degradation; (S)-allantoin from urate: step 3/3.</text>
</comment>